<dbReference type="InterPro" id="IPR050256">
    <property type="entry name" value="Glycosyltransferase_2"/>
</dbReference>
<dbReference type="Pfam" id="PF00535">
    <property type="entry name" value="Glycos_transf_2"/>
    <property type="match status" value="1"/>
</dbReference>
<evidence type="ECO:0000313" key="3">
    <source>
        <dbReference type="Proteomes" id="UP000177941"/>
    </source>
</evidence>
<dbReference type="SUPFAM" id="SSF53448">
    <property type="entry name" value="Nucleotide-diphospho-sugar transferases"/>
    <property type="match status" value="1"/>
</dbReference>
<dbReference type="Gene3D" id="3.90.550.10">
    <property type="entry name" value="Spore Coat Polysaccharide Biosynthesis Protein SpsA, Chain A"/>
    <property type="match status" value="1"/>
</dbReference>
<dbReference type="InterPro" id="IPR029044">
    <property type="entry name" value="Nucleotide-diphossugar_trans"/>
</dbReference>
<name>A0A1G1XDF0_9BACT</name>
<dbReference type="PANTHER" id="PTHR48090:SF7">
    <property type="entry name" value="RFBJ PROTEIN"/>
    <property type="match status" value="1"/>
</dbReference>
<evidence type="ECO:0000313" key="2">
    <source>
        <dbReference type="EMBL" id="OGY37307.1"/>
    </source>
</evidence>
<protein>
    <recommendedName>
        <fullName evidence="1">Glycosyltransferase 2-like domain-containing protein</fullName>
    </recommendedName>
</protein>
<gene>
    <name evidence="2" type="ORF">A3E36_02155</name>
</gene>
<evidence type="ECO:0000259" key="1">
    <source>
        <dbReference type="Pfam" id="PF00535"/>
    </source>
</evidence>
<dbReference type="InterPro" id="IPR001173">
    <property type="entry name" value="Glyco_trans_2-like"/>
</dbReference>
<dbReference type="Proteomes" id="UP000177941">
    <property type="component" value="Unassembled WGS sequence"/>
</dbReference>
<sequence length="214" mass="23475">NEETAIGQVVEDVLKEGFSSIIVIDDGSRDNTAAVATKSGALALRHKINRGKGAATRTGIEAALFLGADIVVTLDADGQHNAKEILDLVQPIILNECDVALGTRQIITGTMPRYKVAHNKIANTITMLYSGIRVQDSQSGFRAYSRHACNYLDTTSDAYEYESEIIRLIAAHKLSYKEVSISTVYTDYSTSKLQKQDISNGIRTVYKMLWKALS</sequence>
<dbReference type="CDD" id="cd04179">
    <property type="entry name" value="DPM_DPG-synthase_like"/>
    <property type="match status" value="1"/>
</dbReference>
<accession>A0A1G1XDF0</accession>
<reference evidence="2 3" key="1">
    <citation type="journal article" date="2016" name="Nat. Commun.">
        <title>Thousands of microbial genomes shed light on interconnected biogeochemical processes in an aquifer system.</title>
        <authorList>
            <person name="Anantharaman K."/>
            <person name="Brown C.T."/>
            <person name="Hug L.A."/>
            <person name="Sharon I."/>
            <person name="Castelle C.J."/>
            <person name="Probst A.J."/>
            <person name="Thomas B.C."/>
            <person name="Singh A."/>
            <person name="Wilkins M.J."/>
            <person name="Karaoz U."/>
            <person name="Brodie E.L."/>
            <person name="Williams K.H."/>
            <person name="Hubbard S.S."/>
            <person name="Banfield J.F."/>
        </authorList>
    </citation>
    <scope>NUCLEOTIDE SEQUENCE [LARGE SCALE GENOMIC DNA]</scope>
</reference>
<feature type="domain" description="Glycosyltransferase 2-like" evidence="1">
    <location>
        <begin position="1"/>
        <end position="149"/>
    </location>
</feature>
<feature type="non-terminal residue" evidence="2">
    <location>
        <position position="1"/>
    </location>
</feature>
<dbReference type="AlphaFoldDB" id="A0A1G1XDF0"/>
<dbReference type="EMBL" id="MHHS01000013">
    <property type="protein sequence ID" value="OGY37307.1"/>
    <property type="molecule type" value="Genomic_DNA"/>
</dbReference>
<dbReference type="PANTHER" id="PTHR48090">
    <property type="entry name" value="UNDECAPRENYL-PHOSPHATE 4-DEOXY-4-FORMAMIDO-L-ARABINOSE TRANSFERASE-RELATED"/>
    <property type="match status" value="1"/>
</dbReference>
<proteinExistence type="predicted"/>
<organism evidence="2 3">
    <name type="scientific">Candidatus Andersenbacteria bacterium RIFCSPHIGHO2_12_FULL_45_11b</name>
    <dbReference type="NCBI Taxonomy" id="1797282"/>
    <lineage>
        <taxon>Bacteria</taxon>
        <taxon>Candidatus Anderseniibacteriota</taxon>
    </lineage>
</organism>
<comment type="caution">
    <text evidence="2">The sequence shown here is derived from an EMBL/GenBank/DDBJ whole genome shotgun (WGS) entry which is preliminary data.</text>
</comment>